<protein>
    <recommendedName>
        <fullName evidence="5">Membrane or secreted protein</fullName>
    </recommendedName>
</protein>
<dbReference type="RefSeq" id="WP_009094362.1">
    <property type="nucleotide sequence ID" value="NZ_JACHXU010000014.1"/>
</dbReference>
<feature type="signal peptide" evidence="2">
    <location>
        <begin position="1"/>
        <end position="20"/>
    </location>
</feature>
<evidence type="ECO:0008006" key="5">
    <source>
        <dbReference type="Google" id="ProtNLM"/>
    </source>
</evidence>
<dbReference type="EMBL" id="JACHXU010000014">
    <property type="protein sequence ID" value="MBB3208100.1"/>
    <property type="molecule type" value="Genomic_DNA"/>
</dbReference>
<name>A0A7W5E0V9_9BACT</name>
<evidence type="ECO:0000313" key="4">
    <source>
        <dbReference type="Proteomes" id="UP000536179"/>
    </source>
</evidence>
<evidence type="ECO:0000313" key="3">
    <source>
        <dbReference type="EMBL" id="MBB3208100.1"/>
    </source>
</evidence>
<feature type="region of interest" description="Disordered" evidence="1">
    <location>
        <begin position="51"/>
        <end position="75"/>
    </location>
</feature>
<dbReference type="AlphaFoldDB" id="A0A7W5E0V9"/>
<comment type="caution">
    <text evidence="3">The sequence shown here is derived from an EMBL/GenBank/DDBJ whole genome shotgun (WGS) entry which is preliminary data.</text>
</comment>
<keyword evidence="2" id="KW-0732">Signal</keyword>
<evidence type="ECO:0000256" key="2">
    <source>
        <dbReference type="SAM" id="SignalP"/>
    </source>
</evidence>
<organism evidence="3 4">
    <name type="scientific">Aporhodopirellula rubra</name>
    <dbReference type="NCBI Taxonomy" id="980271"/>
    <lineage>
        <taxon>Bacteria</taxon>
        <taxon>Pseudomonadati</taxon>
        <taxon>Planctomycetota</taxon>
        <taxon>Planctomycetia</taxon>
        <taxon>Pirellulales</taxon>
        <taxon>Pirellulaceae</taxon>
        <taxon>Aporhodopirellula</taxon>
    </lineage>
</organism>
<dbReference type="PROSITE" id="PS51257">
    <property type="entry name" value="PROKAR_LIPOPROTEIN"/>
    <property type="match status" value="1"/>
</dbReference>
<gene>
    <name evidence="3" type="ORF">FHS27_003927</name>
</gene>
<evidence type="ECO:0000256" key="1">
    <source>
        <dbReference type="SAM" id="MobiDB-lite"/>
    </source>
</evidence>
<reference evidence="3 4" key="1">
    <citation type="submission" date="2020-08" db="EMBL/GenBank/DDBJ databases">
        <title>Genomic Encyclopedia of Type Strains, Phase III (KMG-III): the genomes of soil and plant-associated and newly described type strains.</title>
        <authorList>
            <person name="Whitman W."/>
        </authorList>
    </citation>
    <scope>NUCLEOTIDE SEQUENCE [LARGE SCALE GENOMIC DNA]</scope>
    <source>
        <strain evidence="3 4">CECT 8075</strain>
    </source>
</reference>
<accession>A0A7W5E0V9</accession>
<feature type="chain" id="PRO_5031261703" description="Membrane or secreted protein" evidence="2">
    <location>
        <begin position="21"/>
        <end position="86"/>
    </location>
</feature>
<keyword evidence="4" id="KW-1185">Reference proteome</keyword>
<proteinExistence type="predicted"/>
<sequence length="86" mass="9215">MRTTFHLGIASCLLFAVVAAGCRGRSFLPAAGTMNQQQANAVVHDPYPLDDIGPSDLGARPPSYQNPLPEPVRNRIGADAMPWLGR</sequence>
<dbReference type="Proteomes" id="UP000536179">
    <property type="component" value="Unassembled WGS sequence"/>
</dbReference>